<dbReference type="GeneID" id="108850074"/>
<dbReference type="GeneID" id="108850075"/>
<dbReference type="OrthoDB" id="1858978at2759"/>
<dbReference type="AlphaFoldDB" id="A0A6J0N515"/>
<dbReference type="PROSITE" id="PS52045">
    <property type="entry name" value="NEPROSIN_PEP_CD"/>
    <property type="match status" value="1"/>
</dbReference>
<protein>
    <submittedName>
        <fullName evidence="4">Uncharacterized protein LOC108850074</fullName>
    </submittedName>
    <submittedName>
        <fullName evidence="5">Uncharacterized protein LOC108850075</fullName>
    </submittedName>
</protein>
<feature type="chain" id="PRO_5044637791" evidence="1">
    <location>
        <begin position="33"/>
        <end position="404"/>
    </location>
</feature>
<evidence type="ECO:0000256" key="1">
    <source>
        <dbReference type="SAM" id="SignalP"/>
    </source>
</evidence>
<dbReference type="RefSeq" id="XP_018479166.1">
    <property type="nucleotide sequence ID" value="XM_018623664.1"/>
</dbReference>
<keyword evidence="3" id="KW-1185">Reference proteome</keyword>
<organism evidence="3 5">
    <name type="scientific">Raphanus sativus</name>
    <name type="common">Radish</name>
    <name type="synonym">Raphanus raphanistrum var. sativus</name>
    <dbReference type="NCBI Taxonomy" id="3726"/>
    <lineage>
        <taxon>Eukaryota</taxon>
        <taxon>Viridiplantae</taxon>
        <taxon>Streptophyta</taxon>
        <taxon>Embryophyta</taxon>
        <taxon>Tracheophyta</taxon>
        <taxon>Spermatophyta</taxon>
        <taxon>Magnoliopsida</taxon>
        <taxon>eudicotyledons</taxon>
        <taxon>Gunneridae</taxon>
        <taxon>Pentapetalae</taxon>
        <taxon>rosids</taxon>
        <taxon>malvids</taxon>
        <taxon>Brassicales</taxon>
        <taxon>Brassicaceae</taxon>
        <taxon>Brassiceae</taxon>
        <taxon>Raphanus</taxon>
    </lineage>
</organism>
<dbReference type="RefSeq" id="XP_018479165.1">
    <property type="nucleotide sequence ID" value="XM_018623663.1"/>
</dbReference>
<dbReference type="Pfam" id="PF03080">
    <property type="entry name" value="Neprosin"/>
    <property type="match status" value="1"/>
</dbReference>
<feature type="signal peptide" evidence="1">
    <location>
        <begin position="1"/>
        <end position="32"/>
    </location>
</feature>
<feature type="domain" description="Neprosin PEP catalytic" evidence="2">
    <location>
        <begin position="164"/>
        <end position="404"/>
    </location>
</feature>
<dbReference type="KEGG" id="rsz:108850075"/>
<dbReference type="Pfam" id="PF14365">
    <property type="entry name" value="Neprosin_AP"/>
    <property type="match status" value="1"/>
</dbReference>
<sequence length="404" mass="45391">MKMELEFSAMWMVFLCICCSLMISYNRGIVEAAETLKNVEDLDIEQELKIINRPAVKIIKSIYGEEYGCVDFYKQPGFDHPSMMNHTFFHDKMRMSYPEGSTKHRREKLSKKHFGHLWENGLGCPIGTVPILRVTKVDLLRLKSLGGDSSNPRGSWNNTYEPMLSGNDHHFAVTRTKRKPKIYNGATMRAAIFTPPVEPNQISSTRLHIQIGSEFIQAGWTVNPLLYQGVITRLFVFTNAGGHQCYHSRCPDGAGMILVRADMAPGIPLVAQNIKGIQAIDIAINKDQTSGNWGLYVSNELIGFWPASRFKESSGTGVEWGGEVYSPLSSPSPPMGNGRFPVGNPHYDSYIRDISIIDENYKEDNTVKNTESYTDNSHGYKVRDSTETWWKVGHLVVYGGPGKI</sequence>
<evidence type="ECO:0000313" key="3">
    <source>
        <dbReference type="Proteomes" id="UP000504610"/>
    </source>
</evidence>
<evidence type="ECO:0000313" key="4">
    <source>
        <dbReference type="RefSeq" id="XP_018479165.1"/>
    </source>
</evidence>
<reference evidence="4 5" key="2">
    <citation type="submission" date="2025-04" db="UniProtKB">
        <authorList>
            <consortium name="RefSeq"/>
        </authorList>
    </citation>
    <scope>IDENTIFICATION</scope>
    <source>
        <tissue evidence="4 5">Leaf</tissue>
    </source>
</reference>
<reference evidence="3" key="1">
    <citation type="journal article" date="2019" name="Database">
        <title>The radish genome database (RadishGD): an integrated information resource for radish genomics.</title>
        <authorList>
            <person name="Yu H.J."/>
            <person name="Baek S."/>
            <person name="Lee Y.J."/>
            <person name="Cho A."/>
            <person name="Mun J.H."/>
        </authorList>
    </citation>
    <scope>NUCLEOTIDE SEQUENCE [LARGE SCALE GENOMIC DNA]</scope>
    <source>
        <strain evidence="3">cv. WK10039</strain>
    </source>
</reference>
<dbReference type="InterPro" id="IPR004314">
    <property type="entry name" value="Neprosin"/>
</dbReference>
<dbReference type="KEGG" id="rsz:108850074"/>
<dbReference type="InterPro" id="IPR053168">
    <property type="entry name" value="Glutamic_endopeptidase"/>
</dbReference>
<proteinExistence type="predicted"/>
<dbReference type="PANTHER" id="PTHR31589">
    <property type="entry name" value="PROTEIN, PUTATIVE (DUF239)-RELATED-RELATED"/>
    <property type="match status" value="1"/>
</dbReference>
<gene>
    <name evidence="5" type="primary">LOC108850075</name>
    <name evidence="4" type="synonym">LOC108850074</name>
</gene>
<evidence type="ECO:0000259" key="2">
    <source>
        <dbReference type="PROSITE" id="PS52045"/>
    </source>
</evidence>
<accession>A0A6J0N515</accession>
<dbReference type="Proteomes" id="UP000504610">
    <property type="component" value="Chromosome 4"/>
</dbReference>
<keyword evidence="1" id="KW-0732">Signal</keyword>
<dbReference type="PANTHER" id="PTHR31589:SF223">
    <property type="entry name" value="PROTEIN, PUTATIVE (DUF239)-RELATED"/>
    <property type="match status" value="1"/>
</dbReference>
<dbReference type="InterPro" id="IPR025521">
    <property type="entry name" value="Neprosin_propep"/>
</dbReference>
<evidence type="ECO:0000313" key="5">
    <source>
        <dbReference type="RefSeq" id="XP_018479166.1"/>
    </source>
</evidence>
<name>A0A6J0N515_RAPSA</name>